<feature type="domain" description="C2H2-type" evidence="18">
    <location>
        <begin position="893"/>
        <end position="922"/>
    </location>
</feature>
<dbReference type="Pfam" id="PF00096">
    <property type="entry name" value="zf-C2H2"/>
    <property type="match status" value="1"/>
</dbReference>
<feature type="region of interest" description="Disordered" evidence="17">
    <location>
        <begin position="467"/>
        <end position="490"/>
    </location>
</feature>
<keyword evidence="14" id="KW-0804">Transcription</keyword>
<dbReference type="STRING" id="240159.A0A4U5VH05"/>
<evidence type="ECO:0000256" key="14">
    <source>
        <dbReference type="ARBA" id="ARBA00023163"/>
    </source>
</evidence>
<feature type="compositionally biased region" description="Polar residues" evidence="17">
    <location>
        <begin position="1047"/>
        <end position="1075"/>
    </location>
</feature>
<organism evidence="19 20">
    <name type="scientific">Collichthys lucidus</name>
    <name type="common">Big head croaker</name>
    <name type="synonym">Sciaena lucida</name>
    <dbReference type="NCBI Taxonomy" id="240159"/>
    <lineage>
        <taxon>Eukaryota</taxon>
        <taxon>Metazoa</taxon>
        <taxon>Chordata</taxon>
        <taxon>Craniata</taxon>
        <taxon>Vertebrata</taxon>
        <taxon>Euteleostomi</taxon>
        <taxon>Actinopterygii</taxon>
        <taxon>Neopterygii</taxon>
        <taxon>Teleostei</taxon>
        <taxon>Neoteleostei</taxon>
        <taxon>Acanthomorphata</taxon>
        <taxon>Eupercaria</taxon>
        <taxon>Sciaenidae</taxon>
        <taxon>Collichthys</taxon>
    </lineage>
</organism>
<evidence type="ECO:0000256" key="15">
    <source>
        <dbReference type="ARBA" id="ARBA00023242"/>
    </source>
</evidence>
<keyword evidence="8" id="KW-0677">Repeat</keyword>
<sequence length="1970" mass="212459">MEGAKQGFDLPLPSPGAWRLGLRDAELRAAPLGLGANARASESEDESSGTLYHRERRNAISSQAPTPGAPDRNVSEEPSTSTEERPSLLKKELHGSLPHLPDHALPYRGTLFAMDPRNGYLDSHYPALNQKPVESVASPAPQAYAHYYYYLFPSSRLGVLPDRPALMWLSVSGAAVGHGAAAALLGPLGRRTRWEPTRAQLNHWGSPVPGTFRLRGTPGRHLRDKDSNHCDTSSLRLLPLSSTPLLGGEERRVEAGGKRGCRSERKEGKGGEAKRIALCSAPPAYPNLEKFTKSAPQFFPAFHPPVPIDDRHTQGRYIYEPSPVPPIHVSMFVQLRAPALAGRPPALAGSPAFSDISLIRISPQRNPSVGAESPFHPPHPYINPYMDYIRSLHSSPSISVLSATRGLSPADAPHTGLTTAEYYHQMALLAGHRSPYATDLLPSVAATAGAGGTSALHMEYLQAMDSTRFSSPRLPSRPSRKRPLPISPLSEHSFDLQTMIRNSPNSLVTMLNNSRSSSSTSGSYGHLSAGAISPALSFAYPPTPVALHVHQQLIGRQPGIVGSAFGHSPPLIHHPPAFTTQRPVPGIPPSGLSASERSAISNDSSQTKPTSESAVSSTGDPMHHKRSKMKPEEELPSPGAVSVQDHPDGMTLVKEEGDKDESKQEPEVVYETNCHWENCCREFDTQEQLVQIPSNMNRSCTTRHSASYQATTPCLTASLCSSSSSSSLAAESELQALTDAAAGFLIGSRDGATRVIQHPWRSPIALSQRILNAAHNRPIACHRDSLTAEGEKEEDKSGFSEALAEGTGRASAVETRGSNERLTYGAVSGGCHARGYLRGHDLATGKHINNDHIHGEKKEFVCRWEECSREQKPFKAQYMLVVHMRRHTGEKPHKCTFEGCAKAYSRLENLKTHLRSHTGEKPYVCEHEGCNKAFSNASDRAKHQNRTHSNEKPYVCKIPGCTKRYTDPSSLRKHVKTVHGPEAHVTKKQRGDYPRPPPQPREPGGNGQGRSPGQLPLGGYTDQREYNHATSKQDECLQVKSIKTEKPMTSQPSPGGQSTCSSDQSPISTYPSSGVQLAVSAGRSPGEGLEKNEEKEENEEEEADEECEGEPAPIMDSTVSTATMAMLTLQARRSVGRPLRWMEHIKMERLKQVNGALPRLGPLSPTPPPKGSTLPNIVGKGSCLGRQWGVPAPQPPVHAELGSTELTVLNLLRDRRDSSGSNTSSAYLSSSRRSSGISPCFSSRRSSQASQSEGMMAASHHRRLHNLSSTDSYDPISTDASRRSSEASQYGGGTGGGGGGILSGGGCGGVGGVGIGGGGGSRGMLTLTPAQHYHLKAKYAAATGGPPPTPLPNMERMSLKTRMAMVDEGGSNNSLPPLVRPHRCSEGTNGYTNGYMGHSGYRRRVLYPGEGPLNGNRRASDPVRTQAPDICNLPPVQRFNSLNNLHPLPPLSHHSTPETRNFSLQNYTRSEGNLQRGLQHSPYTPSIAEHAALEALAMEDDGEAGLLLGDEDMLPDDLVQYLHSQVQVDGGSYMHIEDQIASSQGDNSHPSMEEMEQIQTSGLNMAFSGSHNLQTHQVVERKSPSKLPIQWNEVSSGSADRSPQREQNHQTQCGRWSGSEHGSVSVPFGRFGNMVVQQQVPLDFQNSCAQANQSQSSCCVNPVVKLETTPNSCMEMRGTTNAFGRPNFSQIIDGPLPQGFKQQASNEPQKQSHFQQNHNGSTSCHVGNNLVLSRVSMDNLASLSQGTALHHNRQVHVPRPPINSYRNLVRTQQYLENSSEIQASLNQQQQLQRSGDHCSLAHQVSGLKLEAPDHGYLEQGFGDCLSYEPADHKASSFPVLEDQCLLDSMAEPVGQGGGSGSGNSVALLSPGADQVTSTVDGNVPVVLDEGVSLDFGAILEDGFDQGSLVSGVLSPSIFQGLSRTSSRLTTPRASAAFHSVAPGLNNMAIGDMSSLLTTLAEESKFLAIMQ</sequence>
<feature type="region of interest" description="Disordered" evidence="17">
    <location>
        <begin position="565"/>
        <end position="667"/>
    </location>
</feature>
<gene>
    <name evidence="19" type="ORF">D9C73_021687</name>
</gene>
<evidence type="ECO:0000256" key="16">
    <source>
        <dbReference type="PROSITE-ProRule" id="PRU00042"/>
    </source>
</evidence>
<feature type="region of interest" description="Disordered" evidence="17">
    <location>
        <begin position="252"/>
        <end position="271"/>
    </location>
</feature>
<dbReference type="GO" id="GO:0008270">
    <property type="term" value="F:zinc ion binding"/>
    <property type="evidence" value="ECO:0007669"/>
    <property type="project" value="UniProtKB-KW"/>
</dbReference>
<evidence type="ECO:0000256" key="4">
    <source>
        <dbReference type="ARBA" id="ARBA00022490"/>
    </source>
</evidence>
<dbReference type="FunFam" id="3.30.160.60:FF:000036">
    <property type="entry name" value="GLI family zinc finger 3"/>
    <property type="match status" value="1"/>
</dbReference>
<evidence type="ECO:0000256" key="17">
    <source>
        <dbReference type="SAM" id="MobiDB-lite"/>
    </source>
</evidence>
<dbReference type="InterPro" id="IPR036236">
    <property type="entry name" value="Znf_C2H2_sf"/>
</dbReference>
<keyword evidence="20" id="KW-1185">Reference proteome</keyword>
<dbReference type="Proteomes" id="UP000298787">
    <property type="component" value="Chromosome 19"/>
</dbReference>
<keyword evidence="11" id="KW-0805">Transcription regulation</keyword>
<evidence type="ECO:0000256" key="2">
    <source>
        <dbReference type="ARBA" id="ARBA00004496"/>
    </source>
</evidence>
<dbReference type="SUPFAM" id="SSF57667">
    <property type="entry name" value="beta-beta-alpha zinc fingers"/>
    <property type="match status" value="2"/>
</dbReference>
<dbReference type="PROSITE" id="PS50157">
    <property type="entry name" value="ZINC_FINGER_C2H2_2"/>
    <property type="match status" value="4"/>
</dbReference>
<dbReference type="PANTHER" id="PTHR45718">
    <property type="entry name" value="TRANSCRIPTIONAL ACTIVATOR CUBITUS INTERRUPTUS"/>
    <property type="match status" value="1"/>
</dbReference>
<dbReference type="Gene3D" id="3.30.160.60">
    <property type="entry name" value="Classic Zinc Finger"/>
    <property type="match status" value="5"/>
</dbReference>
<evidence type="ECO:0000256" key="3">
    <source>
        <dbReference type="ARBA" id="ARBA00010831"/>
    </source>
</evidence>
<dbReference type="FunFam" id="3.30.160.60:FF:000019">
    <property type="entry name" value="GLI family zinc finger 3"/>
    <property type="match status" value="1"/>
</dbReference>
<keyword evidence="9 16" id="KW-0863">Zinc-finger</keyword>
<dbReference type="GO" id="GO:0000981">
    <property type="term" value="F:DNA-binding transcription factor activity, RNA polymerase II-specific"/>
    <property type="evidence" value="ECO:0007669"/>
    <property type="project" value="TreeGrafter"/>
</dbReference>
<comment type="similarity">
    <text evidence="3">Belongs to the GLI C2H2-type zinc-finger protein family.</text>
</comment>
<protein>
    <submittedName>
        <fullName evidence="19">Transcriptional activator GLI3</fullName>
    </submittedName>
</protein>
<dbReference type="FunFam" id="3.30.160.60:FF:000031">
    <property type="entry name" value="GLI family zinc finger 3"/>
    <property type="match status" value="1"/>
</dbReference>
<proteinExistence type="inferred from homology"/>
<evidence type="ECO:0000256" key="13">
    <source>
        <dbReference type="ARBA" id="ARBA00023159"/>
    </source>
</evidence>
<evidence type="ECO:0000256" key="11">
    <source>
        <dbReference type="ARBA" id="ARBA00023015"/>
    </source>
</evidence>
<keyword evidence="13" id="KW-0010">Activator</keyword>
<feature type="region of interest" description="Disordered" evidence="17">
    <location>
        <begin position="1044"/>
        <end position="1114"/>
    </location>
</feature>
<evidence type="ECO:0000259" key="18">
    <source>
        <dbReference type="PROSITE" id="PS50157"/>
    </source>
</evidence>
<evidence type="ECO:0000256" key="7">
    <source>
        <dbReference type="ARBA" id="ARBA00022723"/>
    </source>
</evidence>
<dbReference type="GO" id="GO:0005634">
    <property type="term" value="C:nucleus"/>
    <property type="evidence" value="ECO:0007669"/>
    <property type="project" value="UniProtKB-SubCell"/>
</dbReference>
<dbReference type="PANTHER" id="PTHR45718:SF5">
    <property type="entry name" value="TRANSCRIPTIONAL ACTIVATOR GLI3"/>
    <property type="match status" value="1"/>
</dbReference>
<feature type="domain" description="C2H2-type" evidence="18">
    <location>
        <begin position="865"/>
        <end position="892"/>
    </location>
</feature>
<evidence type="ECO:0000256" key="6">
    <source>
        <dbReference type="ARBA" id="ARBA00022553"/>
    </source>
</evidence>
<evidence type="ECO:0000256" key="9">
    <source>
        <dbReference type="ARBA" id="ARBA00022771"/>
    </source>
</evidence>
<feature type="region of interest" description="Disordered" evidence="17">
    <location>
        <begin position="1214"/>
        <end position="1295"/>
    </location>
</feature>
<evidence type="ECO:0000256" key="12">
    <source>
        <dbReference type="ARBA" id="ARBA00023125"/>
    </source>
</evidence>
<dbReference type="GO" id="GO:0007224">
    <property type="term" value="P:smoothened signaling pathway"/>
    <property type="evidence" value="ECO:0007669"/>
    <property type="project" value="TreeGrafter"/>
</dbReference>
<keyword evidence="5" id="KW-0678">Repressor</keyword>
<dbReference type="PROSITE" id="PS00028">
    <property type="entry name" value="ZINC_FINGER_C2H2_1"/>
    <property type="match status" value="3"/>
</dbReference>
<evidence type="ECO:0000313" key="20">
    <source>
        <dbReference type="Proteomes" id="UP000298787"/>
    </source>
</evidence>
<dbReference type="InterPro" id="IPR056436">
    <property type="entry name" value="Znf-C2H2_ZIC1-5/GLI1-3-like"/>
</dbReference>
<evidence type="ECO:0000256" key="8">
    <source>
        <dbReference type="ARBA" id="ARBA00022737"/>
    </source>
</evidence>
<dbReference type="Pfam" id="PF23561">
    <property type="entry name" value="zf-C2H2_15"/>
    <property type="match status" value="1"/>
</dbReference>
<dbReference type="InterPro" id="IPR043359">
    <property type="entry name" value="GLI-like"/>
</dbReference>
<reference evidence="19 20" key="1">
    <citation type="submission" date="2019-01" db="EMBL/GenBank/DDBJ databases">
        <title>Genome Assembly of Collichthys lucidus.</title>
        <authorList>
            <person name="Cai M."/>
            <person name="Xiao S."/>
        </authorList>
    </citation>
    <scope>NUCLEOTIDE SEQUENCE [LARGE SCALE GENOMIC DNA]</scope>
    <source>
        <strain evidence="19">JT15FE1705JMU</strain>
        <tissue evidence="19">Muscle</tissue>
    </source>
</reference>
<feature type="compositionally biased region" description="Low complexity" evidence="17">
    <location>
        <begin position="1219"/>
        <end position="1252"/>
    </location>
</feature>
<feature type="region of interest" description="Disordered" evidence="17">
    <location>
        <begin position="1695"/>
        <end position="1720"/>
    </location>
</feature>
<feature type="region of interest" description="Disordered" evidence="17">
    <location>
        <begin position="34"/>
        <end position="87"/>
    </location>
</feature>
<keyword evidence="15" id="KW-0539">Nucleus</keyword>
<feature type="compositionally biased region" description="Polar residues" evidence="17">
    <location>
        <begin position="1700"/>
        <end position="1720"/>
    </location>
</feature>
<keyword evidence="4" id="KW-0963">Cytoplasm</keyword>
<feature type="compositionally biased region" description="Basic and acidic residues" evidence="17">
    <location>
        <begin position="979"/>
        <end position="993"/>
    </location>
</feature>
<dbReference type="SMART" id="SM00355">
    <property type="entry name" value="ZnF_C2H2"/>
    <property type="match status" value="4"/>
</dbReference>
<accession>A0A4U5VH05</accession>
<keyword evidence="10" id="KW-0862">Zinc</keyword>
<feature type="compositionally biased region" description="Acidic residues" evidence="17">
    <location>
        <begin position="1095"/>
        <end position="1109"/>
    </location>
</feature>
<feature type="compositionally biased region" description="Basic and acidic residues" evidence="17">
    <location>
        <begin position="645"/>
        <end position="666"/>
    </location>
</feature>
<dbReference type="GO" id="GO:0000978">
    <property type="term" value="F:RNA polymerase II cis-regulatory region sequence-specific DNA binding"/>
    <property type="evidence" value="ECO:0007669"/>
    <property type="project" value="TreeGrafter"/>
</dbReference>
<dbReference type="GO" id="GO:0005737">
    <property type="term" value="C:cytoplasm"/>
    <property type="evidence" value="ECO:0007669"/>
    <property type="project" value="UniProtKB-SubCell"/>
</dbReference>
<keyword evidence="6" id="KW-0597">Phosphoprotein</keyword>
<evidence type="ECO:0000256" key="5">
    <source>
        <dbReference type="ARBA" id="ARBA00022491"/>
    </source>
</evidence>
<evidence type="ECO:0000256" key="10">
    <source>
        <dbReference type="ARBA" id="ARBA00022833"/>
    </source>
</evidence>
<comment type="subcellular location">
    <subcellularLocation>
        <location evidence="2">Cytoplasm</location>
    </subcellularLocation>
    <subcellularLocation>
        <location evidence="1">Nucleus</location>
    </subcellularLocation>
</comment>
<name>A0A4U5VH05_COLLU</name>
<feature type="region of interest" description="Disordered" evidence="17">
    <location>
        <begin position="967"/>
        <end position="1022"/>
    </location>
</feature>
<dbReference type="FunFam" id="3.30.160.60:FF:000048">
    <property type="entry name" value="GLI family zinc finger 3"/>
    <property type="match status" value="1"/>
</dbReference>
<keyword evidence="7" id="KW-0479">Metal-binding</keyword>
<feature type="domain" description="C2H2-type" evidence="18">
    <location>
        <begin position="954"/>
        <end position="984"/>
    </location>
</feature>
<evidence type="ECO:0000256" key="1">
    <source>
        <dbReference type="ARBA" id="ARBA00004123"/>
    </source>
</evidence>
<feature type="compositionally biased region" description="Polar residues" evidence="17">
    <location>
        <begin position="592"/>
        <end position="619"/>
    </location>
</feature>
<evidence type="ECO:0000313" key="19">
    <source>
        <dbReference type="EMBL" id="TKS87563.1"/>
    </source>
</evidence>
<feature type="region of interest" description="Disordered" evidence="17">
    <location>
        <begin position="1593"/>
        <end position="1620"/>
    </location>
</feature>
<feature type="compositionally biased region" description="Basic and acidic residues" evidence="17">
    <location>
        <begin position="786"/>
        <end position="798"/>
    </location>
</feature>
<feature type="domain" description="C2H2-type" evidence="18">
    <location>
        <begin position="923"/>
        <end position="953"/>
    </location>
</feature>
<feature type="region of interest" description="Disordered" evidence="17">
    <location>
        <begin position="786"/>
        <end position="816"/>
    </location>
</feature>
<dbReference type="InterPro" id="IPR013087">
    <property type="entry name" value="Znf_C2H2_type"/>
</dbReference>
<dbReference type="EMBL" id="CM014096">
    <property type="protein sequence ID" value="TKS87563.1"/>
    <property type="molecule type" value="Genomic_DNA"/>
</dbReference>
<keyword evidence="12" id="KW-0238">DNA-binding</keyword>